<feature type="region of interest" description="Disordered" evidence="1">
    <location>
        <begin position="85"/>
        <end position="115"/>
    </location>
</feature>
<dbReference type="GeneID" id="20320463"/>
<name>A0A074ZH12_OPIVI</name>
<dbReference type="AlphaFoldDB" id="A0A074ZH12"/>
<dbReference type="CTD" id="20320463"/>
<feature type="compositionally biased region" description="Basic and acidic residues" evidence="1">
    <location>
        <begin position="88"/>
        <end position="103"/>
    </location>
</feature>
<dbReference type="RefSeq" id="XP_009169765.1">
    <property type="nucleotide sequence ID" value="XM_009171501.1"/>
</dbReference>
<dbReference type="Proteomes" id="UP000054324">
    <property type="component" value="Unassembled WGS sequence"/>
</dbReference>
<sequence>MLPERSTRAGILPGRPSLGRGSLEAESGMVARHRKHVTAERLSFIFLSRTGLLRDKKTCFNRIIGSNNSDPSCEVANSRRRINNTTHLNREATHREQTGDRKVSGSNPSSASLLLPSRLGQPRSILALVLPSGGVAARCRKGDAAERLLWTAEKIGKGTHCKNPHVPKRNCQR</sequence>
<reference evidence="2 3" key="1">
    <citation type="submission" date="2013-11" db="EMBL/GenBank/DDBJ databases">
        <title>Opisthorchis viverrini - life in the bile duct.</title>
        <authorList>
            <person name="Young N.D."/>
            <person name="Nagarajan N."/>
            <person name="Lin S.J."/>
            <person name="Korhonen P.K."/>
            <person name="Jex A.R."/>
            <person name="Hall R.S."/>
            <person name="Safavi-Hemami H."/>
            <person name="Kaewkong W."/>
            <person name="Bertrand D."/>
            <person name="Gao S."/>
            <person name="Seet Q."/>
            <person name="Wongkham S."/>
            <person name="Teh B.T."/>
            <person name="Wongkham C."/>
            <person name="Intapan P.M."/>
            <person name="Maleewong W."/>
            <person name="Yang X."/>
            <person name="Hu M."/>
            <person name="Wang Z."/>
            <person name="Hofmann A."/>
            <person name="Sternberg P.W."/>
            <person name="Tan P."/>
            <person name="Wang J."/>
            <person name="Gasser R.B."/>
        </authorList>
    </citation>
    <scope>NUCLEOTIDE SEQUENCE [LARGE SCALE GENOMIC DNA]</scope>
</reference>
<feature type="compositionally biased region" description="Low complexity" evidence="1">
    <location>
        <begin position="104"/>
        <end position="115"/>
    </location>
</feature>
<evidence type="ECO:0000313" key="2">
    <source>
        <dbReference type="EMBL" id="KER26493.1"/>
    </source>
</evidence>
<organism evidence="2 3">
    <name type="scientific">Opisthorchis viverrini</name>
    <name type="common">Southeast Asian liver fluke</name>
    <dbReference type="NCBI Taxonomy" id="6198"/>
    <lineage>
        <taxon>Eukaryota</taxon>
        <taxon>Metazoa</taxon>
        <taxon>Spiralia</taxon>
        <taxon>Lophotrochozoa</taxon>
        <taxon>Platyhelminthes</taxon>
        <taxon>Trematoda</taxon>
        <taxon>Digenea</taxon>
        <taxon>Opisthorchiida</taxon>
        <taxon>Opisthorchiata</taxon>
        <taxon>Opisthorchiidae</taxon>
        <taxon>Opisthorchis</taxon>
    </lineage>
</organism>
<keyword evidence="3" id="KW-1185">Reference proteome</keyword>
<accession>A0A074ZH12</accession>
<evidence type="ECO:0000313" key="3">
    <source>
        <dbReference type="Proteomes" id="UP000054324"/>
    </source>
</evidence>
<dbReference type="KEGG" id="ovi:T265_06281"/>
<protein>
    <submittedName>
        <fullName evidence="2">Uncharacterized protein</fullName>
    </submittedName>
</protein>
<dbReference type="EMBL" id="KL596746">
    <property type="protein sequence ID" value="KER26493.1"/>
    <property type="molecule type" value="Genomic_DNA"/>
</dbReference>
<gene>
    <name evidence="2" type="ORF">T265_06281</name>
</gene>
<proteinExistence type="predicted"/>
<feature type="region of interest" description="Disordered" evidence="1">
    <location>
        <begin position="1"/>
        <end position="22"/>
    </location>
</feature>
<evidence type="ECO:0000256" key="1">
    <source>
        <dbReference type="SAM" id="MobiDB-lite"/>
    </source>
</evidence>